<sequence>MRVFFNVLVFFALAGNLAVCLGAHPVVKLPQGRVTGYTNTSSSVAVEAFLGIPYALRPVRFARARPVPKGYGDVQATKFGASCSQHKVPASPAGIEDCLNINVFRPANLPADAKLPVVIFHYGGSFNAGGTFPYPGWALIKTAVHANKPIIYVSLNYRVGMYGFAAGASLYEEVKKGKATLNPAYWDQREAQLWVAKNIASFGGDPAKVTIYGQSAGAFGVGAHLTLKANQEPKNRPFRAAIMQSGAPQFPVTLPPTHPTLSAAYNTLLNYTGCPLTPSGKALSCLRSVNASTFAAANLEVILNPALTQGLVYTPPVRDGHFFPESPTKLVLEGRFADVHILTGNMNDEGTLFAPTGLSGDAQFESFARGFLQTNITPSALVIPVFKKLVKLYPDELAKGSPYLNPPTKVSQGITNGSEPFYYKPANNQYKRMASLLGDVTFNAPRRLLLQNVRSGGRRSPAWGYIVRQLDPKSPAKLGCAHANDLPYIFGNTGTAAFGSPSLYKPLARSMRRAWISFVVDLDPAKLDKLDWPSYNNATTKALFQFKGLNNTRVRDDYREAQMAFLTSPEAVSVFSS</sequence>
<keyword evidence="6" id="KW-1185">Reference proteome</keyword>
<evidence type="ECO:0000256" key="2">
    <source>
        <dbReference type="ARBA" id="ARBA00022801"/>
    </source>
</evidence>
<evidence type="ECO:0000256" key="1">
    <source>
        <dbReference type="ARBA" id="ARBA00005964"/>
    </source>
</evidence>
<evidence type="ECO:0000313" key="5">
    <source>
        <dbReference type="EMBL" id="KAE8249101.1"/>
    </source>
</evidence>
<dbReference type="InterPro" id="IPR002018">
    <property type="entry name" value="CarbesteraseB"/>
</dbReference>
<dbReference type="PANTHER" id="PTHR11559">
    <property type="entry name" value="CARBOXYLESTERASE"/>
    <property type="match status" value="1"/>
</dbReference>
<comment type="similarity">
    <text evidence="1 3">Belongs to the type-B carboxylesterase/lipase family.</text>
</comment>
<dbReference type="InterPro" id="IPR019826">
    <property type="entry name" value="Carboxylesterase_B_AS"/>
</dbReference>
<accession>A0A177TMI7</accession>
<keyword evidence="3" id="KW-0732">Signal</keyword>
<dbReference type="InterPro" id="IPR029058">
    <property type="entry name" value="AB_hydrolase_fold"/>
</dbReference>
<dbReference type="EC" id="3.1.1.-" evidence="3"/>
<reference evidence="5" key="2">
    <citation type="journal article" date="2019" name="IMA Fungus">
        <title>Genome sequencing and comparison of five Tilletia species to identify candidate genes for the detection of regulated species infecting wheat.</title>
        <authorList>
            <person name="Nguyen H.D.T."/>
            <person name="Sultana T."/>
            <person name="Kesanakurti P."/>
            <person name="Hambleton S."/>
        </authorList>
    </citation>
    <scope>NUCLEOTIDE SEQUENCE</scope>
    <source>
        <strain evidence="5">DAOMC 236416</strain>
    </source>
</reference>
<dbReference type="ESTHER" id="9basi-a0a177tmi7">
    <property type="family name" value="Fungal_carboxylesterase_lipase"/>
</dbReference>
<dbReference type="SUPFAM" id="SSF53474">
    <property type="entry name" value="alpha/beta-Hydrolases"/>
    <property type="match status" value="1"/>
</dbReference>
<name>A0A177TMI7_9BASI</name>
<comment type="caution">
    <text evidence="5">The sequence shown here is derived from an EMBL/GenBank/DDBJ whole genome shotgun (WGS) entry which is preliminary data.</text>
</comment>
<keyword evidence="2 3" id="KW-0378">Hydrolase</keyword>
<dbReference type="Proteomes" id="UP000077521">
    <property type="component" value="Unassembled WGS sequence"/>
</dbReference>
<evidence type="ECO:0000259" key="4">
    <source>
        <dbReference type="Pfam" id="PF00135"/>
    </source>
</evidence>
<feature type="chain" id="PRO_5035981477" description="Carboxylic ester hydrolase" evidence="3">
    <location>
        <begin position="23"/>
        <end position="577"/>
    </location>
</feature>
<dbReference type="PROSITE" id="PS00122">
    <property type="entry name" value="CARBOXYLESTERASE_B_1"/>
    <property type="match status" value="1"/>
</dbReference>
<dbReference type="InterPro" id="IPR050309">
    <property type="entry name" value="Type-B_Carboxylest/Lipase"/>
</dbReference>
<proteinExistence type="inferred from homology"/>
<gene>
    <name evidence="5" type="ORF">A4X13_0g5340</name>
</gene>
<reference evidence="5" key="1">
    <citation type="submission" date="2016-04" db="EMBL/GenBank/DDBJ databases">
        <authorList>
            <person name="Nguyen H.D."/>
            <person name="Samba Siva P."/>
            <person name="Cullis J."/>
            <person name="Levesque C.A."/>
            <person name="Hambleton S."/>
        </authorList>
    </citation>
    <scope>NUCLEOTIDE SEQUENCE</scope>
    <source>
        <strain evidence="5">DAOMC 236416</strain>
    </source>
</reference>
<organism evidence="5 6">
    <name type="scientific">Tilletia indica</name>
    <dbReference type="NCBI Taxonomy" id="43049"/>
    <lineage>
        <taxon>Eukaryota</taxon>
        <taxon>Fungi</taxon>
        <taxon>Dikarya</taxon>
        <taxon>Basidiomycota</taxon>
        <taxon>Ustilaginomycotina</taxon>
        <taxon>Exobasidiomycetes</taxon>
        <taxon>Tilletiales</taxon>
        <taxon>Tilletiaceae</taxon>
        <taxon>Tilletia</taxon>
    </lineage>
</organism>
<protein>
    <recommendedName>
        <fullName evidence="3">Carboxylic ester hydrolase</fullName>
        <ecNumber evidence="3">3.1.1.-</ecNumber>
    </recommendedName>
</protein>
<evidence type="ECO:0000256" key="3">
    <source>
        <dbReference type="RuleBase" id="RU361235"/>
    </source>
</evidence>
<dbReference type="Pfam" id="PF00135">
    <property type="entry name" value="COesterase"/>
    <property type="match status" value="1"/>
</dbReference>
<feature type="domain" description="Carboxylesterase type B" evidence="4">
    <location>
        <begin position="24"/>
        <end position="565"/>
    </location>
</feature>
<dbReference type="GO" id="GO:0016787">
    <property type="term" value="F:hydrolase activity"/>
    <property type="evidence" value="ECO:0007669"/>
    <property type="project" value="UniProtKB-KW"/>
</dbReference>
<dbReference type="AlphaFoldDB" id="A0A177TMI7"/>
<feature type="signal peptide" evidence="3">
    <location>
        <begin position="1"/>
        <end position="22"/>
    </location>
</feature>
<dbReference type="Gene3D" id="3.40.50.1820">
    <property type="entry name" value="alpha/beta hydrolase"/>
    <property type="match status" value="1"/>
</dbReference>
<dbReference type="EMBL" id="LWDF02000409">
    <property type="protein sequence ID" value="KAE8249101.1"/>
    <property type="molecule type" value="Genomic_DNA"/>
</dbReference>
<evidence type="ECO:0000313" key="6">
    <source>
        <dbReference type="Proteomes" id="UP000077521"/>
    </source>
</evidence>